<feature type="domain" description="Polymerase nucleotidyl transferase" evidence="2">
    <location>
        <begin position="54"/>
        <end position="98"/>
    </location>
</feature>
<dbReference type="PROSITE" id="PS50152">
    <property type="entry name" value="25A_SYNTH_3"/>
    <property type="match status" value="1"/>
</dbReference>
<dbReference type="GO" id="GO:0051607">
    <property type="term" value="P:defense response to virus"/>
    <property type="evidence" value="ECO:0007669"/>
    <property type="project" value="TreeGrafter"/>
</dbReference>
<dbReference type="AlphaFoldDB" id="A0AAN9C026"/>
<dbReference type="SUPFAM" id="SSF81301">
    <property type="entry name" value="Nucleotidyltransferase"/>
    <property type="match status" value="1"/>
</dbReference>
<sequence length="300" mass="33821">MSSLRPLKDMGPRETLDYFHQHSVVPTDSETRKRNEDIDAFVRFLHIDFGRKPHTVAKVVKSGSLGKGTAVRGSPDIDLVVFLNGITSIENLVDKRKELLETLEETVSSYGPWRGRIKLEKRTPFFLCYTLDGQEVDILPACDVLAREGSPSNVYRKMASYPKGKEKGAQQYSVSLAPLQIEFVKPVAEDVKRVIRLVKLWKQEKGLKIPSYTVELITIHASRGMSPVTTNALFKEVMLLLQDCRSLRIAFNTHNYNSSDYARLLSPPYVLDPANPYMNTIYGVDEAAVSREAANTLRCL</sequence>
<gene>
    <name evidence="4" type="ORF">V1264_000842</name>
</gene>
<dbReference type="Gene3D" id="3.30.460.10">
    <property type="entry name" value="Beta Polymerase, domain 2"/>
    <property type="match status" value="1"/>
</dbReference>
<comment type="caution">
    <text evidence="4">The sequence shown here is derived from an EMBL/GenBank/DDBJ whole genome shotgun (WGS) entry which is preliminary data.</text>
</comment>
<dbReference type="Gene3D" id="1.10.1410.20">
    <property type="entry name" value="2'-5'-oligoadenylate synthetase 1, domain 2"/>
    <property type="match status" value="1"/>
</dbReference>
<dbReference type="CDD" id="cd05400">
    <property type="entry name" value="NT_2-5OAS_ClassI-CCAase"/>
    <property type="match status" value="1"/>
</dbReference>
<dbReference type="PANTHER" id="PTHR11258:SF7">
    <property type="entry name" value="2'-5'-OLIGOADENYLATE SYNTHASE-LIKE PROTEIN 2"/>
    <property type="match status" value="1"/>
</dbReference>
<dbReference type="SUPFAM" id="SSF81631">
    <property type="entry name" value="PAP/OAS1 substrate-binding domain"/>
    <property type="match status" value="1"/>
</dbReference>
<dbReference type="Pfam" id="PF10421">
    <property type="entry name" value="OAS1_C"/>
    <property type="match status" value="1"/>
</dbReference>
<dbReference type="GO" id="GO:0003725">
    <property type="term" value="F:double-stranded RNA binding"/>
    <property type="evidence" value="ECO:0007669"/>
    <property type="project" value="TreeGrafter"/>
</dbReference>
<dbReference type="GO" id="GO:0005654">
    <property type="term" value="C:nucleoplasm"/>
    <property type="evidence" value="ECO:0007669"/>
    <property type="project" value="TreeGrafter"/>
</dbReference>
<evidence type="ECO:0000313" key="4">
    <source>
        <dbReference type="EMBL" id="KAK7114854.1"/>
    </source>
</evidence>
<keyword evidence="5" id="KW-1185">Reference proteome</keyword>
<evidence type="ECO:0000259" key="2">
    <source>
        <dbReference type="Pfam" id="PF01909"/>
    </source>
</evidence>
<name>A0AAN9C026_9CAEN</name>
<dbReference type="PANTHER" id="PTHR11258">
    <property type="entry name" value="2-5 OLIGOADENYLATE SYNTHETASE"/>
    <property type="match status" value="1"/>
</dbReference>
<dbReference type="Pfam" id="PF01909">
    <property type="entry name" value="NTP_transf_2"/>
    <property type="match status" value="1"/>
</dbReference>
<feature type="domain" description="2'-5'-oligoadenylate synthetase 1" evidence="3">
    <location>
        <begin position="152"/>
        <end position="293"/>
    </location>
</feature>
<protein>
    <recommendedName>
        <fullName evidence="6">Polymerase nucleotidyl transferase domain-containing protein</fullName>
    </recommendedName>
</protein>
<reference evidence="4 5" key="1">
    <citation type="submission" date="2024-02" db="EMBL/GenBank/DDBJ databases">
        <title>Chromosome-scale genome assembly of the rough periwinkle Littorina saxatilis.</title>
        <authorList>
            <person name="De Jode A."/>
            <person name="Faria R."/>
            <person name="Formenti G."/>
            <person name="Sims Y."/>
            <person name="Smith T.P."/>
            <person name="Tracey A."/>
            <person name="Wood J.M.D."/>
            <person name="Zagrodzka Z.B."/>
            <person name="Johannesson K."/>
            <person name="Butlin R.K."/>
            <person name="Leder E.H."/>
        </authorList>
    </citation>
    <scope>NUCLEOTIDE SEQUENCE [LARGE SCALE GENOMIC DNA]</scope>
    <source>
        <strain evidence="4">Snail1</strain>
        <tissue evidence="4">Muscle</tissue>
    </source>
</reference>
<accession>A0AAN9C026</accession>
<dbReference type="InterPro" id="IPR043519">
    <property type="entry name" value="NT_sf"/>
</dbReference>
<dbReference type="GO" id="GO:0005524">
    <property type="term" value="F:ATP binding"/>
    <property type="evidence" value="ECO:0007669"/>
    <property type="project" value="UniProtKB-KW"/>
</dbReference>
<dbReference type="InterPro" id="IPR018952">
    <property type="entry name" value="2-5-oligoAdlate_synth_1_dom2/C"/>
</dbReference>
<dbReference type="GO" id="GO:0001730">
    <property type="term" value="F:2'-5'-oligoadenylate synthetase activity"/>
    <property type="evidence" value="ECO:0007669"/>
    <property type="project" value="UniProtKB-EC"/>
</dbReference>
<evidence type="ECO:0000313" key="5">
    <source>
        <dbReference type="Proteomes" id="UP001374579"/>
    </source>
</evidence>
<dbReference type="InterPro" id="IPR002934">
    <property type="entry name" value="Polymerase_NTP_transf_dom"/>
</dbReference>
<dbReference type="GO" id="GO:0016020">
    <property type="term" value="C:membrane"/>
    <property type="evidence" value="ECO:0007669"/>
    <property type="project" value="TreeGrafter"/>
</dbReference>
<evidence type="ECO:0000256" key="1">
    <source>
        <dbReference type="ARBA" id="ARBA00009526"/>
    </source>
</evidence>
<proteinExistence type="inferred from homology"/>
<dbReference type="GO" id="GO:0005829">
    <property type="term" value="C:cytosol"/>
    <property type="evidence" value="ECO:0007669"/>
    <property type="project" value="TreeGrafter"/>
</dbReference>
<organism evidence="4 5">
    <name type="scientific">Littorina saxatilis</name>
    <dbReference type="NCBI Taxonomy" id="31220"/>
    <lineage>
        <taxon>Eukaryota</taxon>
        <taxon>Metazoa</taxon>
        <taxon>Spiralia</taxon>
        <taxon>Lophotrochozoa</taxon>
        <taxon>Mollusca</taxon>
        <taxon>Gastropoda</taxon>
        <taxon>Caenogastropoda</taxon>
        <taxon>Littorinimorpha</taxon>
        <taxon>Littorinoidea</taxon>
        <taxon>Littorinidae</taxon>
        <taxon>Littorina</taxon>
    </lineage>
</organism>
<comment type="similarity">
    <text evidence="1">Belongs to the 2-5A synthase family.</text>
</comment>
<evidence type="ECO:0008006" key="6">
    <source>
        <dbReference type="Google" id="ProtNLM"/>
    </source>
</evidence>
<dbReference type="GO" id="GO:0045071">
    <property type="term" value="P:negative regulation of viral genome replication"/>
    <property type="evidence" value="ECO:0007669"/>
    <property type="project" value="TreeGrafter"/>
</dbReference>
<evidence type="ECO:0000259" key="3">
    <source>
        <dbReference type="Pfam" id="PF10421"/>
    </source>
</evidence>
<dbReference type="Proteomes" id="UP001374579">
    <property type="component" value="Unassembled WGS sequence"/>
</dbReference>
<dbReference type="EMBL" id="JBAMIC010000001">
    <property type="protein sequence ID" value="KAK7114854.1"/>
    <property type="molecule type" value="Genomic_DNA"/>
</dbReference>
<dbReference type="InterPro" id="IPR006116">
    <property type="entry name" value="NT_2-5OAS_ClassI-CCAase"/>
</dbReference>